<evidence type="ECO:0000256" key="5">
    <source>
        <dbReference type="ARBA" id="ARBA00012414"/>
    </source>
</evidence>
<evidence type="ECO:0000256" key="11">
    <source>
        <dbReference type="ARBA" id="ARBA00022840"/>
    </source>
</evidence>
<dbReference type="NCBIfam" id="NF001611">
    <property type="entry name" value="PRK00400.1-3"/>
    <property type="match status" value="1"/>
</dbReference>
<evidence type="ECO:0000256" key="3">
    <source>
        <dbReference type="ARBA" id="ARBA00005204"/>
    </source>
</evidence>
<dbReference type="RefSeq" id="WP_109325838.1">
    <property type="nucleotide sequence ID" value="NZ_CP029353.1"/>
</dbReference>
<evidence type="ECO:0000313" key="15">
    <source>
        <dbReference type="EMBL" id="AWK86105.1"/>
    </source>
</evidence>
<dbReference type="EMBL" id="CP029353">
    <property type="protein sequence ID" value="AWK86105.1"/>
    <property type="molecule type" value="Genomic_DNA"/>
</dbReference>
<dbReference type="AlphaFoldDB" id="A0A2S2CNU6"/>
<evidence type="ECO:0000256" key="14">
    <source>
        <dbReference type="SAM" id="MobiDB-lite"/>
    </source>
</evidence>
<evidence type="ECO:0000256" key="1">
    <source>
        <dbReference type="ARBA" id="ARBA00001460"/>
    </source>
</evidence>
<dbReference type="NCBIfam" id="TIGR03188">
    <property type="entry name" value="histidine_hisI"/>
    <property type="match status" value="1"/>
</dbReference>
<evidence type="ECO:0000256" key="7">
    <source>
        <dbReference type="ARBA" id="ARBA00022490"/>
    </source>
</evidence>
<evidence type="ECO:0000313" key="16">
    <source>
        <dbReference type="Proteomes" id="UP000245629"/>
    </source>
</evidence>
<dbReference type="EC" id="3.6.1.31" evidence="5 13"/>
<keyword evidence="8 13" id="KW-0028">Amino-acid biosynthesis</keyword>
<comment type="similarity">
    <text evidence="4 13">Belongs to the PRA-PH family.</text>
</comment>
<keyword evidence="10 13" id="KW-0378">Hydrolase</keyword>
<comment type="pathway">
    <text evidence="3 13">Amino-acid biosynthesis; L-histidine biosynthesis; L-histidine from 5-phospho-alpha-D-ribose 1-diphosphate: step 2/9.</text>
</comment>
<dbReference type="InterPro" id="IPR008179">
    <property type="entry name" value="HisE"/>
</dbReference>
<evidence type="ECO:0000256" key="6">
    <source>
        <dbReference type="ARBA" id="ARBA00013336"/>
    </source>
</evidence>
<proteinExistence type="inferred from homology"/>
<gene>
    <name evidence="13" type="primary">hisE</name>
    <name evidence="15" type="ORF">DEW08_07440</name>
</gene>
<dbReference type="UniPathway" id="UPA00031">
    <property type="reaction ID" value="UER00007"/>
</dbReference>
<dbReference type="PANTHER" id="PTHR42945:SF9">
    <property type="entry name" value="HISTIDINE BIOSYNTHESIS BIFUNCTIONAL PROTEIN HISIE"/>
    <property type="match status" value="1"/>
</dbReference>
<feature type="region of interest" description="Disordered" evidence="14">
    <location>
        <begin position="1"/>
        <end position="23"/>
    </location>
</feature>
<evidence type="ECO:0000256" key="4">
    <source>
        <dbReference type="ARBA" id="ARBA00009392"/>
    </source>
</evidence>
<dbReference type="GO" id="GO:0000105">
    <property type="term" value="P:L-histidine biosynthetic process"/>
    <property type="evidence" value="ECO:0007669"/>
    <property type="project" value="UniProtKB-UniRule"/>
</dbReference>
<dbReference type="FunFam" id="1.10.287.1080:FF:000002">
    <property type="entry name" value="Histidine biosynthesis bifunctional protein HisIE"/>
    <property type="match status" value="1"/>
</dbReference>
<comment type="catalytic activity">
    <reaction evidence="1 13">
        <text>1-(5-phospho-beta-D-ribosyl)-ATP + H2O = 1-(5-phospho-beta-D-ribosyl)-5'-AMP + diphosphate + H(+)</text>
        <dbReference type="Rhea" id="RHEA:22828"/>
        <dbReference type="ChEBI" id="CHEBI:15377"/>
        <dbReference type="ChEBI" id="CHEBI:15378"/>
        <dbReference type="ChEBI" id="CHEBI:33019"/>
        <dbReference type="ChEBI" id="CHEBI:59457"/>
        <dbReference type="ChEBI" id="CHEBI:73183"/>
        <dbReference type="EC" id="3.6.1.31"/>
    </reaction>
</comment>
<sequence>MADDKKADDKKSEKAAKPAAPTGEVLDRLYATVQSRKGGDPEASYTAKLFSRGTAKIAQKVGEEAVETVLEAVRGDKAAMASESADLLYHLMVLWADAGLEPAEVWDRLAQREGISGIAEKKARKS</sequence>
<dbReference type="PANTHER" id="PTHR42945">
    <property type="entry name" value="HISTIDINE BIOSYNTHESIS BIFUNCTIONAL PROTEIN"/>
    <property type="match status" value="1"/>
</dbReference>
<name>A0A2S2CNU6_9PROT</name>
<reference evidence="16" key="1">
    <citation type="submission" date="2018-05" db="EMBL/GenBank/DDBJ databases">
        <title>Azospirillum thermophila sp. nov., a novel isolated from hot spring.</title>
        <authorList>
            <person name="Zhao Z."/>
        </authorList>
    </citation>
    <scope>NUCLEOTIDE SEQUENCE [LARGE SCALE GENOMIC DNA]</scope>
    <source>
        <strain evidence="16">CFH 70021</strain>
    </source>
</reference>
<keyword evidence="16" id="KW-1185">Reference proteome</keyword>
<dbReference type="InterPro" id="IPR021130">
    <property type="entry name" value="PRib-ATP_PPHydrolase-like"/>
</dbReference>
<dbReference type="Gene3D" id="1.10.287.1080">
    <property type="entry name" value="MazG-like"/>
    <property type="match status" value="1"/>
</dbReference>
<keyword evidence="12 13" id="KW-0368">Histidine biosynthesis</keyword>
<feature type="compositionally biased region" description="Basic and acidic residues" evidence="14">
    <location>
        <begin position="1"/>
        <end position="16"/>
    </location>
</feature>
<organism evidence="15 16">
    <name type="scientific">Azospirillum thermophilum</name>
    <dbReference type="NCBI Taxonomy" id="2202148"/>
    <lineage>
        <taxon>Bacteria</taxon>
        <taxon>Pseudomonadati</taxon>
        <taxon>Pseudomonadota</taxon>
        <taxon>Alphaproteobacteria</taxon>
        <taxon>Rhodospirillales</taxon>
        <taxon>Azospirillaceae</taxon>
        <taxon>Azospirillum</taxon>
    </lineage>
</organism>
<accession>A0A2S2CNU6</accession>
<dbReference type="SUPFAM" id="SSF101386">
    <property type="entry name" value="all-alpha NTP pyrophosphatases"/>
    <property type="match status" value="1"/>
</dbReference>
<protein>
    <recommendedName>
        <fullName evidence="6 13">Phosphoribosyl-ATP pyrophosphatase</fullName>
        <shortName evidence="13">PRA-PH</shortName>
        <ecNumber evidence="5 13">3.6.1.31</ecNumber>
    </recommendedName>
</protein>
<dbReference type="Pfam" id="PF01503">
    <property type="entry name" value="PRA-PH"/>
    <property type="match status" value="1"/>
</dbReference>
<evidence type="ECO:0000256" key="8">
    <source>
        <dbReference type="ARBA" id="ARBA00022605"/>
    </source>
</evidence>
<dbReference type="HAMAP" id="MF_01020">
    <property type="entry name" value="HisE"/>
    <property type="match status" value="1"/>
</dbReference>
<keyword evidence="11 13" id="KW-0067">ATP-binding</keyword>
<evidence type="ECO:0000256" key="12">
    <source>
        <dbReference type="ARBA" id="ARBA00023102"/>
    </source>
</evidence>
<keyword evidence="7 13" id="KW-0963">Cytoplasm</keyword>
<dbReference type="Proteomes" id="UP000245629">
    <property type="component" value="Chromosome 2"/>
</dbReference>
<evidence type="ECO:0000256" key="2">
    <source>
        <dbReference type="ARBA" id="ARBA00004496"/>
    </source>
</evidence>
<dbReference type="NCBIfam" id="NF001613">
    <property type="entry name" value="PRK00400.1-5"/>
    <property type="match status" value="1"/>
</dbReference>
<evidence type="ECO:0000256" key="9">
    <source>
        <dbReference type="ARBA" id="ARBA00022741"/>
    </source>
</evidence>
<dbReference type="KEGG" id="azz:DEW08_07440"/>
<dbReference type="CDD" id="cd11534">
    <property type="entry name" value="NTP-PPase_HisIE_like"/>
    <property type="match status" value="1"/>
</dbReference>
<comment type="subcellular location">
    <subcellularLocation>
        <location evidence="2 13">Cytoplasm</location>
    </subcellularLocation>
</comment>
<keyword evidence="9 13" id="KW-0547">Nucleotide-binding</keyword>
<dbReference type="GO" id="GO:0005524">
    <property type="term" value="F:ATP binding"/>
    <property type="evidence" value="ECO:0007669"/>
    <property type="project" value="UniProtKB-KW"/>
</dbReference>
<dbReference type="OrthoDB" id="9814738at2"/>
<dbReference type="GO" id="GO:0004636">
    <property type="term" value="F:phosphoribosyl-ATP diphosphatase activity"/>
    <property type="evidence" value="ECO:0007669"/>
    <property type="project" value="UniProtKB-UniRule"/>
</dbReference>
<evidence type="ECO:0000256" key="10">
    <source>
        <dbReference type="ARBA" id="ARBA00022801"/>
    </source>
</evidence>
<dbReference type="GO" id="GO:0005737">
    <property type="term" value="C:cytoplasm"/>
    <property type="evidence" value="ECO:0007669"/>
    <property type="project" value="UniProtKB-SubCell"/>
</dbReference>
<evidence type="ECO:0000256" key="13">
    <source>
        <dbReference type="HAMAP-Rule" id="MF_01020"/>
    </source>
</evidence>